<dbReference type="GO" id="GO:0008483">
    <property type="term" value="F:transaminase activity"/>
    <property type="evidence" value="ECO:0007669"/>
    <property type="project" value="UniProtKB-KW"/>
</dbReference>
<reference evidence="8 9" key="1">
    <citation type="submission" date="2021-02" db="EMBL/GenBank/DDBJ databases">
        <title>Whole genome sequencing of Streptomyces actuosus VRA1.</title>
        <authorList>
            <person name="Sen G."/>
            <person name="Sen A."/>
        </authorList>
    </citation>
    <scope>NUCLEOTIDE SEQUENCE [LARGE SCALE GENOMIC DNA]</scope>
    <source>
        <strain evidence="8 9">VRA1</strain>
    </source>
</reference>
<evidence type="ECO:0000256" key="5">
    <source>
        <dbReference type="ARBA" id="ARBA00022898"/>
    </source>
</evidence>
<dbReference type="SUPFAM" id="SSF53383">
    <property type="entry name" value="PLP-dependent transferases"/>
    <property type="match status" value="1"/>
</dbReference>
<dbReference type="Proteomes" id="UP000788262">
    <property type="component" value="Unassembled WGS sequence"/>
</dbReference>
<evidence type="ECO:0000259" key="7">
    <source>
        <dbReference type="Pfam" id="PF00155"/>
    </source>
</evidence>
<evidence type="ECO:0000256" key="1">
    <source>
        <dbReference type="ARBA" id="ARBA00001933"/>
    </source>
</evidence>
<name>A0ABS2VN44_STRAS</name>
<feature type="compositionally biased region" description="Basic and acidic residues" evidence="6">
    <location>
        <begin position="1"/>
        <end position="10"/>
    </location>
</feature>
<dbReference type="InterPro" id="IPR050596">
    <property type="entry name" value="AspAT/PAT-like"/>
</dbReference>
<sequence length="415" mass="43079">MRRTDPEGHGPVRYGPPLPGDGLPVLPELTAVVAAAASRAEAEPVGGGRALLDAACGWFARRGLPAEPDRVAAAPGAPALLLALTAALGGDVLVPRPCAAWWAPCARLLGRRVFHVATPAECGGVPDPYALLETVRRVRAEGGDPRLLVLSVADDPTATVAPPEVLHETVEAAAGEGLHLVSDETWRDTLHRPHDTVLLSPAEMLPERVTVVSDLAGALLPVGWPAAVVRFPANGHGDGLHARVLDVLTALGARVAVPVAAVAVHALTEPEAVTARVAASVGLHARVAVAVQAAVVAAGALARPPRAGRHLYTDLGPLRPALSCHGVGDAQELEDFLTARLGMPAPGGHRFGDDLGALRVRLSTGPLLGGTDAERAQCLTSAAPLDLPHVRRALNTVRSVFDDLRDDAQRREPLR</sequence>
<organism evidence="8 9">
    <name type="scientific">Streptomyces actuosus</name>
    <dbReference type="NCBI Taxonomy" id="1885"/>
    <lineage>
        <taxon>Bacteria</taxon>
        <taxon>Bacillati</taxon>
        <taxon>Actinomycetota</taxon>
        <taxon>Actinomycetes</taxon>
        <taxon>Kitasatosporales</taxon>
        <taxon>Streptomycetaceae</taxon>
        <taxon>Streptomyces</taxon>
    </lineage>
</organism>
<dbReference type="EMBL" id="JAFFZS010000006">
    <property type="protein sequence ID" value="MBN0044480.1"/>
    <property type="molecule type" value="Genomic_DNA"/>
</dbReference>
<dbReference type="Pfam" id="PF00155">
    <property type="entry name" value="Aminotran_1_2"/>
    <property type="match status" value="1"/>
</dbReference>
<dbReference type="PANTHER" id="PTHR46383">
    <property type="entry name" value="ASPARTATE AMINOTRANSFERASE"/>
    <property type="match status" value="1"/>
</dbReference>
<dbReference type="RefSeq" id="WP_205382703.1">
    <property type="nucleotide sequence ID" value="NZ_JAFFZS010000006.1"/>
</dbReference>
<evidence type="ECO:0000256" key="2">
    <source>
        <dbReference type="ARBA" id="ARBA00007441"/>
    </source>
</evidence>
<keyword evidence="3 8" id="KW-0032">Aminotransferase</keyword>
<feature type="region of interest" description="Disordered" evidence="6">
    <location>
        <begin position="1"/>
        <end position="20"/>
    </location>
</feature>
<feature type="domain" description="Aminotransferase class I/classII large" evidence="7">
    <location>
        <begin position="38"/>
        <end position="318"/>
    </location>
</feature>
<comment type="similarity">
    <text evidence="2">Belongs to the class-I pyridoxal-phosphate-dependent aminotransferase family.</text>
</comment>
<evidence type="ECO:0000313" key="8">
    <source>
        <dbReference type="EMBL" id="MBN0044480.1"/>
    </source>
</evidence>
<evidence type="ECO:0000256" key="3">
    <source>
        <dbReference type="ARBA" id="ARBA00022576"/>
    </source>
</evidence>
<dbReference type="Gene3D" id="3.40.640.10">
    <property type="entry name" value="Type I PLP-dependent aspartate aminotransferase-like (Major domain)"/>
    <property type="match status" value="1"/>
</dbReference>
<protein>
    <submittedName>
        <fullName evidence="8">Aminotransferase class I/II-fold pyridoxal phosphate-dependent enzyme</fullName>
    </submittedName>
</protein>
<comment type="cofactor">
    <cofactor evidence="1">
        <name>pyridoxal 5'-phosphate</name>
        <dbReference type="ChEBI" id="CHEBI:597326"/>
    </cofactor>
</comment>
<accession>A0ABS2VN44</accession>
<comment type="caution">
    <text evidence="8">The sequence shown here is derived from an EMBL/GenBank/DDBJ whole genome shotgun (WGS) entry which is preliminary data.</text>
</comment>
<evidence type="ECO:0000313" key="9">
    <source>
        <dbReference type="Proteomes" id="UP000788262"/>
    </source>
</evidence>
<keyword evidence="5" id="KW-0663">Pyridoxal phosphate</keyword>
<proteinExistence type="inferred from homology"/>
<gene>
    <name evidence="8" type="ORF">JS756_10215</name>
</gene>
<keyword evidence="4" id="KW-0808">Transferase</keyword>
<dbReference type="InterPro" id="IPR015421">
    <property type="entry name" value="PyrdxlP-dep_Trfase_major"/>
</dbReference>
<evidence type="ECO:0000256" key="6">
    <source>
        <dbReference type="SAM" id="MobiDB-lite"/>
    </source>
</evidence>
<evidence type="ECO:0000256" key="4">
    <source>
        <dbReference type="ARBA" id="ARBA00022679"/>
    </source>
</evidence>
<dbReference type="InterPro" id="IPR004839">
    <property type="entry name" value="Aminotransferase_I/II_large"/>
</dbReference>
<keyword evidence="9" id="KW-1185">Reference proteome</keyword>
<dbReference type="InterPro" id="IPR015424">
    <property type="entry name" value="PyrdxlP-dep_Trfase"/>
</dbReference>
<dbReference type="PANTHER" id="PTHR46383:SF1">
    <property type="entry name" value="ASPARTATE AMINOTRANSFERASE"/>
    <property type="match status" value="1"/>
</dbReference>